<accession>A0A8J2L7Y8</accession>
<dbReference type="GO" id="GO:0005524">
    <property type="term" value="F:ATP binding"/>
    <property type="evidence" value="ECO:0007669"/>
    <property type="project" value="UniProtKB-UniRule"/>
</dbReference>
<proteinExistence type="predicted"/>
<evidence type="ECO:0000313" key="4">
    <source>
        <dbReference type="Proteomes" id="UP000708208"/>
    </source>
</evidence>
<dbReference type="Pfam" id="PF07714">
    <property type="entry name" value="PK_Tyr_Ser-Thr"/>
    <property type="match status" value="1"/>
</dbReference>
<feature type="non-terminal residue" evidence="3">
    <location>
        <position position="1"/>
    </location>
</feature>
<gene>
    <name evidence="3" type="ORF">AFUS01_LOCUS37338</name>
</gene>
<reference evidence="3" key="1">
    <citation type="submission" date="2021-06" db="EMBL/GenBank/DDBJ databases">
        <authorList>
            <person name="Hodson N. C."/>
            <person name="Mongue J. A."/>
            <person name="Jaron S. K."/>
        </authorList>
    </citation>
    <scope>NUCLEOTIDE SEQUENCE</scope>
</reference>
<name>A0A8J2L7Y8_9HEXA</name>
<dbReference type="AlphaFoldDB" id="A0A8J2L7Y8"/>
<dbReference type="InterPro" id="IPR017441">
    <property type="entry name" value="Protein_kinase_ATP_BS"/>
</dbReference>
<dbReference type="Proteomes" id="UP000708208">
    <property type="component" value="Unassembled WGS sequence"/>
</dbReference>
<evidence type="ECO:0000256" key="1">
    <source>
        <dbReference type="PROSITE-ProRule" id="PRU10141"/>
    </source>
</evidence>
<keyword evidence="1" id="KW-0547">Nucleotide-binding</keyword>
<dbReference type="InterPro" id="IPR001245">
    <property type="entry name" value="Ser-Thr/Tyr_kinase_cat_dom"/>
</dbReference>
<evidence type="ECO:0000313" key="3">
    <source>
        <dbReference type="EMBL" id="CAG7827347.1"/>
    </source>
</evidence>
<feature type="domain" description="Protein kinase" evidence="2">
    <location>
        <begin position="18"/>
        <end position="114"/>
    </location>
</feature>
<organism evidence="3 4">
    <name type="scientific">Allacma fusca</name>
    <dbReference type="NCBI Taxonomy" id="39272"/>
    <lineage>
        <taxon>Eukaryota</taxon>
        <taxon>Metazoa</taxon>
        <taxon>Ecdysozoa</taxon>
        <taxon>Arthropoda</taxon>
        <taxon>Hexapoda</taxon>
        <taxon>Collembola</taxon>
        <taxon>Symphypleona</taxon>
        <taxon>Sminthuridae</taxon>
        <taxon>Allacma</taxon>
    </lineage>
</organism>
<comment type="caution">
    <text evidence="3">The sequence shown here is derived from an EMBL/GenBank/DDBJ whole genome shotgun (WGS) entry which is preliminary data.</text>
</comment>
<protein>
    <recommendedName>
        <fullName evidence="2">Protein kinase domain-containing protein</fullName>
    </recommendedName>
</protein>
<feature type="non-terminal residue" evidence="3">
    <location>
        <position position="114"/>
    </location>
</feature>
<dbReference type="PROSITE" id="PS00107">
    <property type="entry name" value="PROTEIN_KINASE_ATP"/>
    <property type="match status" value="1"/>
</dbReference>
<keyword evidence="4" id="KW-1185">Reference proteome</keyword>
<dbReference type="GO" id="GO:0004672">
    <property type="term" value="F:protein kinase activity"/>
    <property type="evidence" value="ECO:0007669"/>
    <property type="project" value="InterPro"/>
</dbReference>
<keyword evidence="1" id="KW-0067">ATP-binding</keyword>
<sequence length="114" mass="12785">PAIPFPPAMLLEPTNLSGDTNQKLGFGFYGNVYKGNYIYSNGVSIQVAIKTPNITEDWSETIRNRKAVLEELRLIAYIPEHEYVVRFIGGVILQNTPESNDNGRIQVVLELCET</sequence>
<dbReference type="PROSITE" id="PS50011">
    <property type="entry name" value="PROTEIN_KINASE_DOM"/>
    <property type="match status" value="1"/>
</dbReference>
<dbReference type="InterPro" id="IPR000719">
    <property type="entry name" value="Prot_kinase_dom"/>
</dbReference>
<feature type="binding site" evidence="1">
    <location>
        <position position="50"/>
    </location>
    <ligand>
        <name>ATP</name>
        <dbReference type="ChEBI" id="CHEBI:30616"/>
    </ligand>
</feature>
<evidence type="ECO:0000259" key="2">
    <source>
        <dbReference type="PROSITE" id="PS50011"/>
    </source>
</evidence>
<dbReference type="EMBL" id="CAJVCH010543102">
    <property type="protein sequence ID" value="CAG7827347.1"/>
    <property type="molecule type" value="Genomic_DNA"/>
</dbReference>